<accession>A0A2M9BPR5</accession>
<dbReference type="InterPro" id="IPR049366">
    <property type="entry name" value="RGL11_C"/>
</dbReference>
<keyword evidence="4" id="KW-1185">Reference proteome</keyword>
<dbReference type="Pfam" id="PF21348">
    <property type="entry name" value="RGL11_C"/>
    <property type="match status" value="1"/>
</dbReference>
<proteinExistence type="predicted"/>
<dbReference type="Pfam" id="PF18370">
    <property type="entry name" value="RGI_lyase"/>
    <property type="match status" value="1"/>
</dbReference>
<dbReference type="OrthoDB" id="9802318at2"/>
<dbReference type="SUPFAM" id="SSF69318">
    <property type="entry name" value="Integrin alpha N-terminal domain"/>
    <property type="match status" value="1"/>
</dbReference>
<keyword evidence="3" id="KW-0456">Lyase</keyword>
<name>A0A2M9BPR5_9BACT</name>
<dbReference type="InterPro" id="IPR034641">
    <property type="entry name" value="RGL11"/>
</dbReference>
<dbReference type="InterPro" id="IPR028994">
    <property type="entry name" value="Integrin_alpha_N"/>
</dbReference>
<evidence type="ECO:0000313" key="3">
    <source>
        <dbReference type="EMBL" id="PJJ59940.1"/>
    </source>
</evidence>
<dbReference type="PANTHER" id="PTHR43118">
    <property type="entry name" value="RHAMNOGALACTURONAN LYASE (EUROFUNG)"/>
    <property type="match status" value="1"/>
</dbReference>
<dbReference type="EMBL" id="PGFA01000001">
    <property type="protein sequence ID" value="PJJ59940.1"/>
    <property type="molecule type" value="Genomic_DNA"/>
</dbReference>
<dbReference type="Proteomes" id="UP000228535">
    <property type="component" value="Unassembled WGS sequence"/>
</dbReference>
<gene>
    <name evidence="3" type="ORF">CLV45_1362</name>
</gene>
<protein>
    <submittedName>
        <fullName evidence="3">Rhamnogalacturonan endolyase</fullName>
    </submittedName>
</protein>
<feature type="domain" description="Rhamnogalacturonan lyase family 11 C-terminal" evidence="2">
    <location>
        <begin position="154"/>
        <end position="674"/>
    </location>
</feature>
<dbReference type="InterPro" id="IPR041624">
    <property type="entry name" value="RGI_lyase"/>
</dbReference>
<comment type="caution">
    <text evidence="3">The sequence shown here is derived from an EMBL/GenBank/DDBJ whole genome shotgun (WGS) entry which is preliminary data.</text>
</comment>
<sequence>MSTVYSPWVQRSGPARFGRLAIRGAVWALLLAAGLTPAGAGQPLLPGARPTAPQALPEQLDRGLVAVAQPDGRIFLSWRLLASDPADARFTLYRHLVTGQKVKITSQPITGTNWLDKVPLTDKSPLPQGYSVEVVGGKAGKPERVAAVWAQNFLRVPLQTPPGGSVSSGPETSTYTYAANDASVADLDGDGQYEIILKWEPSNARDNGSAGLTGPVLLDAYTLAGRRLWRINLGRNIRAGAHYTQFMVYDLDGDGQAEVACKTADGTVDGQGKPIGDAGKDYRSLTVPTDGELVATARDSKFGRILAGPEYFTVFNGQTGAALATTAYVPGRAPLDGWGGIGGNGGNDRYGNRADRFLAAVAYLDGQQPSVIMCRGYYGRTVLAAWDWRGGRLTQRWVFDSQDEKNPFSGMGNHGLSVNDVDQDGRDEIVYGSMVVDDDGRGLFSTGLRHGDALHVSDLDPSAPGLEAWGVHENEDKVPGHENGPGAALYAAGTGKILVAALPGQDVGRGMAADIDPRYPGAELWVSNPELGLLSCKGEKIGPAPRSVNFGLWWDGDLQRELLDGTSVYKWDYLNGQLTTLLDGKAQNAASCNGTKATPCLSADLLGDWREEVIWRTTDNTALLIFTTTIPTEHRFVTLMQDRAYRLGVARENVGYNQPPHPGFYLGQGMKLPTAKAVN</sequence>
<reference evidence="3 4" key="1">
    <citation type="submission" date="2017-11" db="EMBL/GenBank/DDBJ databases">
        <title>Genomic Encyclopedia of Archaeal and Bacterial Type Strains, Phase II (KMG-II): From Individual Species to Whole Genera.</title>
        <authorList>
            <person name="Goeker M."/>
        </authorList>
    </citation>
    <scope>NUCLEOTIDE SEQUENCE [LARGE SCALE GENOMIC DNA]</scope>
    <source>
        <strain evidence="3 4">DSM 11115</strain>
    </source>
</reference>
<dbReference type="GO" id="GO:0016829">
    <property type="term" value="F:lyase activity"/>
    <property type="evidence" value="ECO:0007669"/>
    <property type="project" value="UniProtKB-KW"/>
</dbReference>
<evidence type="ECO:0000259" key="1">
    <source>
        <dbReference type="Pfam" id="PF18370"/>
    </source>
</evidence>
<feature type="domain" description="Rhamnogalacturonan I lyase beta-sheet" evidence="1">
    <location>
        <begin position="58"/>
        <end position="149"/>
    </location>
</feature>
<evidence type="ECO:0000313" key="4">
    <source>
        <dbReference type="Proteomes" id="UP000228535"/>
    </source>
</evidence>
<dbReference type="InterPro" id="IPR013783">
    <property type="entry name" value="Ig-like_fold"/>
</dbReference>
<dbReference type="CDD" id="cd10318">
    <property type="entry name" value="RGL11"/>
    <property type="match status" value="1"/>
</dbReference>
<dbReference type="RefSeq" id="WP_100335616.1">
    <property type="nucleotide sequence ID" value="NZ_PGFA01000001.1"/>
</dbReference>
<evidence type="ECO:0000259" key="2">
    <source>
        <dbReference type="Pfam" id="PF21348"/>
    </source>
</evidence>
<dbReference type="PANTHER" id="PTHR43118:SF1">
    <property type="entry name" value="RHAMNOGALACTURONAN LYASE (EUROFUNG)"/>
    <property type="match status" value="1"/>
</dbReference>
<organism evidence="3 4">
    <name type="scientific">Hymenobacter chitinivorans DSM 11115</name>
    <dbReference type="NCBI Taxonomy" id="1121954"/>
    <lineage>
        <taxon>Bacteria</taxon>
        <taxon>Pseudomonadati</taxon>
        <taxon>Bacteroidota</taxon>
        <taxon>Cytophagia</taxon>
        <taxon>Cytophagales</taxon>
        <taxon>Hymenobacteraceae</taxon>
        <taxon>Hymenobacter</taxon>
    </lineage>
</organism>
<dbReference type="Gene3D" id="2.60.40.10">
    <property type="entry name" value="Immunoglobulins"/>
    <property type="match status" value="1"/>
</dbReference>
<dbReference type="AlphaFoldDB" id="A0A2M9BPR5"/>